<dbReference type="GeneID" id="98161650"/>
<comment type="caution">
    <text evidence="1">The sequence shown here is derived from an EMBL/GenBank/DDBJ whole genome shotgun (WGS) entry which is preliminary data.</text>
</comment>
<gene>
    <name evidence="1" type="ORF">BJX68DRAFT_269953</name>
</gene>
<dbReference type="RefSeq" id="XP_070895780.1">
    <property type="nucleotide sequence ID" value="XM_071046486.1"/>
</dbReference>
<dbReference type="Proteomes" id="UP001610444">
    <property type="component" value="Unassembled WGS sequence"/>
</dbReference>
<protein>
    <recommendedName>
        <fullName evidence="3">Fungal N-terminal domain-containing protein</fullName>
    </recommendedName>
</protein>
<proteinExistence type="predicted"/>
<dbReference type="EMBL" id="JBFXLR010000044">
    <property type="protein sequence ID" value="KAL2843777.1"/>
    <property type="molecule type" value="Genomic_DNA"/>
</dbReference>
<organism evidence="1 2">
    <name type="scientific">Aspergillus pseudodeflectus</name>
    <dbReference type="NCBI Taxonomy" id="176178"/>
    <lineage>
        <taxon>Eukaryota</taxon>
        <taxon>Fungi</taxon>
        <taxon>Dikarya</taxon>
        <taxon>Ascomycota</taxon>
        <taxon>Pezizomycotina</taxon>
        <taxon>Eurotiomycetes</taxon>
        <taxon>Eurotiomycetidae</taxon>
        <taxon>Eurotiales</taxon>
        <taxon>Aspergillaceae</taxon>
        <taxon>Aspergillus</taxon>
        <taxon>Aspergillus subgen. Nidulantes</taxon>
    </lineage>
</organism>
<reference evidence="1 2" key="1">
    <citation type="submission" date="2024-07" db="EMBL/GenBank/DDBJ databases">
        <title>Section-level genome sequencing and comparative genomics of Aspergillus sections Usti and Cavernicolus.</title>
        <authorList>
            <consortium name="Lawrence Berkeley National Laboratory"/>
            <person name="Nybo J.L."/>
            <person name="Vesth T.C."/>
            <person name="Theobald S."/>
            <person name="Frisvad J.C."/>
            <person name="Larsen T.O."/>
            <person name="Kjaerboelling I."/>
            <person name="Rothschild-Mancinelli K."/>
            <person name="Lyhne E.K."/>
            <person name="Kogle M.E."/>
            <person name="Barry K."/>
            <person name="Clum A."/>
            <person name="Na H."/>
            <person name="Ledsgaard L."/>
            <person name="Lin J."/>
            <person name="Lipzen A."/>
            <person name="Kuo A."/>
            <person name="Riley R."/>
            <person name="Mondo S."/>
            <person name="LaButti K."/>
            <person name="Haridas S."/>
            <person name="Pangalinan J."/>
            <person name="Salamov A.A."/>
            <person name="Simmons B.A."/>
            <person name="Magnuson J.K."/>
            <person name="Chen J."/>
            <person name="Drula E."/>
            <person name="Henrissat B."/>
            <person name="Wiebenga A."/>
            <person name="Lubbers R.J."/>
            <person name="Gomes A.C."/>
            <person name="Macurrencykelacurrency M.R."/>
            <person name="Stajich J."/>
            <person name="Grigoriev I.V."/>
            <person name="Mortensen U.H."/>
            <person name="De vries R.P."/>
            <person name="Baker S.E."/>
            <person name="Andersen M.R."/>
        </authorList>
    </citation>
    <scope>NUCLEOTIDE SEQUENCE [LARGE SCALE GENOMIC DNA]</scope>
    <source>
        <strain evidence="1 2">CBS 756.74</strain>
    </source>
</reference>
<evidence type="ECO:0008006" key="3">
    <source>
        <dbReference type="Google" id="ProtNLM"/>
    </source>
</evidence>
<evidence type="ECO:0000313" key="1">
    <source>
        <dbReference type="EMBL" id="KAL2843777.1"/>
    </source>
</evidence>
<accession>A0ABR4JXK7</accession>
<sequence length="283" mass="31266">MASPFKVEDIYLLGHLAIELGNAFSKGRKSAPLEFREVENQLYSLRAALQALRNEIRDGPTVTSLEGPIPSGITGAQDEDVVGRIVESCNETLKHLDTVIKKYSVLGKSTSISPLSTCARVAGAERMLMLCKIGDRTSGMLKSLFVKKMRLLGCASFKQKVKVMRLQLFIHTLQYPTPSEKKKLTLQASTVYTEHFRVCDAEVSIRESTTTSRFRLTIVSQYGLTIVSQELAETLLIGLASGHNSDFRSPAYVVQLDETGVRRVKNYAQGFSVLGFSDVTEAH</sequence>
<name>A0ABR4JXK7_9EURO</name>
<evidence type="ECO:0000313" key="2">
    <source>
        <dbReference type="Proteomes" id="UP001610444"/>
    </source>
</evidence>
<keyword evidence="2" id="KW-1185">Reference proteome</keyword>